<keyword evidence="6 10" id="KW-1133">Transmembrane helix</keyword>
<evidence type="ECO:0000256" key="6">
    <source>
        <dbReference type="ARBA" id="ARBA00022989"/>
    </source>
</evidence>
<feature type="transmembrane region" description="Helical" evidence="10">
    <location>
        <begin position="56"/>
        <end position="74"/>
    </location>
</feature>
<feature type="transmembrane region" description="Helical" evidence="10">
    <location>
        <begin position="251"/>
        <end position="270"/>
    </location>
</feature>
<feature type="transmembrane region" description="Helical" evidence="10">
    <location>
        <begin position="400"/>
        <end position="426"/>
    </location>
</feature>
<feature type="transmembrane region" description="Helical" evidence="10">
    <location>
        <begin position="116"/>
        <end position="136"/>
    </location>
</feature>
<comment type="subunit">
    <text evidence="10">Component of the Sec protein translocase complex. Heterotrimer consisting of SecY, SecE and SecG subunits. The heterotrimers can form oligomers, although 1 heterotrimer is thought to be able to translocate proteins. Interacts with the ribosome. Interacts with SecDF, and other proteins may be involved. Interacts with SecA.</text>
</comment>
<dbReference type="NCBIfam" id="TIGR00967">
    <property type="entry name" value="3a0501s007"/>
    <property type="match status" value="1"/>
</dbReference>
<dbReference type="PROSITE" id="PS00756">
    <property type="entry name" value="SECY_2"/>
    <property type="match status" value="1"/>
</dbReference>
<feature type="transmembrane region" description="Helical" evidence="10">
    <location>
        <begin position="220"/>
        <end position="239"/>
    </location>
</feature>
<feature type="transmembrane region" description="Helical" evidence="10">
    <location>
        <begin position="291"/>
        <end position="319"/>
    </location>
</feature>
<evidence type="ECO:0000256" key="10">
    <source>
        <dbReference type="HAMAP-Rule" id="MF_01465"/>
    </source>
</evidence>
<accession>M2Q774</accession>
<evidence type="ECO:0000256" key="5">
    <source>
        <dbReference type="ARBA" id="ARBA00022927"/>
    </source>
</evidence>
<dbReference type="GO" id="GO:0065002">
    <property type="term" value="P:intracellular protein transmembrane transport"/>
    <property type="evidence" value="ECO:0007669"/>
    <property type="project" value="UniProtKB-UniRule"/>
</dbReference>
<evidence type="ECO:0000256" key="2">
    <source>
        <dbReference type="ARBA" id="ARBA00005751"/>
    </source>
</evidence>
<keyword evidence="3 10" id="KW-0813">Transport</keyword>
<dbReference type="PRINTS" id="PR00303">
    <property type="entry name" value="SECYTRNLCASE"/>
</dbReference>
<evidence type="ECO:0000256" key="1">
    <source>
        <dbReference type="ARBA" id="ARBA00004141"/>
    </source>
</evidence>
<reference evidence="12 13" key="1">
    <citation type="submission" date="2012-10" db="EMBL/GenBank/DDBJ databases">
        <title>Genome assembly of Amycolatopsis azurea DSM 43854.</title>
        <authorList>
            <person name="Khatri I."/>
            <person name="Kaur I."/>
            <person name="Subramanian S."/>
            <person name="Mayilraj S."/>
        </authorList>
    </citation>
    <scope>NUCLEOTIDE SEQUENCE [LARGE SCALE GENOMIC DNA]</scope>
    <source>
        <strain evidence="12 13">DSM 43854</strain>
    </source>
</reference>
<comment type="similarity">
    <text evidence="2 10 11">Belongs to the SecY/SEC61-alpha family.</text>
</comment>
<dbReference type="FunFam" id="1.10.3370.10:FF:000001">
    <property type="entry name" value="Preprotein translocase subunit SecY"/>
    <property type="match status" value="1"/>
</dbReference>
<keyword evidence="4 10" id="KW-0812">Transmembrane</keyword>
<evidence type="ECO:0000256" key="4">
    <source>
        <dbReference type="ARBA" id="ARBA00022692"/>
    </source>
</evidence>
<feature type="transmembrane region" description="Helical" evidence="10">
    <location>
        <begin position="193"/>
        <end position="213"/>
    </location>
</feature>
<sequence>MCPEAFLACARKLCVPAGPRSAKPIVGKTADDAEEVSRVLSAFRSALATPDLRKKILFTLAIVAVYRIGATIPAPGISYSAVQKCTETGSQEGVYQLLNLFSGGALLQLSLFSTGIMPYITASIIVQLLTVVIPRFEELKKEGQSGQGKLTQYTRYLTIALAVLQATGVVALADRKQLFPQCDTAIIPDNSVYTLAIIVITMTAGTAVMMWLGELITERGVGNGMSVLIFLNIAARIPIEGGNILSSAGGVVFALICVFGLVIIASVIFVEQGQRRIPVQYAKRMIGRRMYGGTSTYLPIKVNQAGVIPVIFASSLLYLPDLISRLVGDANSNAGWQVFIQNYIVNQSSWAHVLLYFALIIFFTYFYITITFNVDERAEEMKKFGGFIPGIRPGRPTAEYLSYVLGRITLPGSLYLGIIAILPNFFLSVTGSGNNQNFPFGGTAVLIMVGVGLDTVKQIESQLMQRNYEGFLK</sequence>
<keyword evidence="5 10" id="KW-0653">Protein transport</keyword>
<evidence type="ECO:0000256" key="8">
    <source>
        <dbReference type="ARBA" id="ARBA00023136"/>
    </source>
</evidence>
<evidence type="ECO:0000256" key="3">
    <source>
        <dbReference type="ARBA" id="ARBA00022448"/>
    </source>
</evidence>
<feature type="transmembrane region" description="Helical" evidence="10">
    <location>
        <begin position="156"/>
        <end position="173"/>
    </location>
</feature>
<keyword evidence="8 10" id="KW-0472">Membrane</keyword>
<dbReference type="InterPro" id="IPR026593">
    <property type="entry name" value="SecY"/>
</dbReference>
<dbReference type="PATRIC" id="fig|1238180.3.peg.7691"/>
<evidence type="ECO:0000313" key="13">
    <source>
        <dbReference type="Proteomes" id="UP000014137"/>
    </source>
</evidence>
<dbReference type="Pfam" id="PF00344">
    <property type="entry name" value="SecY"/>
    <property type="match status" value="1"/>
</dbReference>
<keyword evidence="7 10" id="KW-0811">Translocation</keyword>
<protein>
    <recommendedName>
        <fullName evidence="9 10">Protein translocase subunit SecY</fullName>
    </recommendedName>
</protein>
<dbReference type="PIRSF" id="PIRSF004557">
    <property type="entry name" value="SecY"/>
    <property type="match status" value="1"/>
</dbReference>
<dbReference type="InterPro" id="IPR030659">
    <property type="entry name" value="SecY_CS"/>
</dbReference>
<name>M2Q774_9PSEU</name>
<evidence type="ECO:0000313" key="12">
    <source>
        <dbReference type="EMBL" id="EMD22591.1"/>
    </source>
</evidence>
<evidence type="ECO:0000256" key="9">
    <source>
        <dbReference type="ARBA" id="ARBA00039733"/>
    </source>
</evidence>
<comment type="function">
    <text evidence="10">The central subunit of the protein translocation channel SecYEG. Consists of two halves formed by TMs 1-5 and 6-10. These two domains form a lateral gate at the front which open onto the bilayer between TMs 2 and 7, and are clamped together by SecE at the back. The channel is closed by both a pore ring composed of hydrophobic SecY resides and a short helix (helix 2A) on the extracellular side of the membrane which forms a plug. The plug probably moves laterally to allow the channel to open. The ring and the pore may move independently.</text>
</comment>
<dbReference type="InterPro" id="IPR023201">
    <property type="entry name" value="SecY_dom_sf"/>
</dbReference>
<dbReference type="Gene3D" id="1.10.3370.10">
    <property type="entry name" value="SecY subunit domain"/>
    <property type="match status" value="1"/>
</dbReference>
<dbReference type="Proteomes" id="UP000014137">
    <property type="component" value="Unassembled WGS sequence"/>
</dbReference>
<dbReference type="GO" id="GO:0006605">
    <property type="term" value="P:protein targeting"/>
    <property type="evidence" value="ECO:0007669"/>
    <property type="project" value="UniProtKB-UniRule"/>
</dbReference>
<feature type="transmembrane region" description="Helical" evidence="10">
    <location>
        <begin position="353"/>
        <end position="374"/>
    </location>
</feature>
<dbReference type="AlphaFoldDB" id="M2Q774"/>
<dbReference type="HAMAP" id="MF_01465">
    <property type="entry name" value="SecY"/>
    <property type="match status" value="1"/>
</dbReference>
<dbReference type="SUPFAM" id="SSF103491">
    <property type="entry name" value="Preprotein translocase SecY subunit"/>
    <property type="match status" value="1"/>
</dbReference>
<dbReference type="PANTHER" id="PTHR10906">
    <property type="entry name" value="SECY/SEC61-ALPHA FAMILY MEMBER"/>
    <property type="match status" value="1"/>
</dbReference>
<proteinExistence type="inferred from homology"/>
<feature type="transmembrane region" description="Helical" evidence="10">
    <location>
        <begin position="438"/>
        <end position="456"/>
    </location>
</feature>
<dbReference type="GO" id="GO:0005886">
    <property type="term" value="C:plasma membrane"/>
    <property type="evidence" value="ECO:0007669"/>
    <property type="project" value="UniProtKB-SubCell"/>
</dbReference>
<evidence type="ECO:0000256" key="7">
    <source>
        <dbReference type="ARBA" id="ARBA00023010"/>
    </source>
</evidence>
<comment type="caution">
    <text evidence="12">The sequence shown here is derived from an EMBL/GenBank/DDBJ whole genome shotgun (WGS) entry which is preliminary data.</text>
</comment>
<gene>
    <name evidence="10" type="primary">secY</name>
    <name evidence="12" type="ORF">C791_8305</name>
</gene>
<dbReference type="InterPro" id="IPR002208">
    <property type="entry name" value="SecY/SEC61-alpha"/>
</dbReference>
<organism evidence="12 13">
    <name type="scientific">Amycolatopsis azurea DSM 43854</name>
    <dbReference type="NCBI Taxonomy" id="1238180"/>
    <lineage>
        <taxon>Bacteria</taxon>
        <taxon>Bacillati</taxon>
        <taxon>Actinomycetota</taxon>
        <taxon>Actinomycetes</taxon>
        <taxon>Pseudonocardiales</taxon>
        <taxon>Pseudonocardiaceae</taxon>
        <taxon>Amycolatopsis</taxon>
    </lineage>
</organism>
<keyword evidence="10" id="KW-1003">Cell membrane</keyword>
<dbReference type="GO" id="GO:0043952">
    <property type="term" value="P:protein transport by the Sec complex"/>
    <property type="evidence" value="ECO:0007669"/>
    <property type="project" value="UniProtKB-UniRule"/>
</dbReference>
<dbReference type="EMBL" id="ANMG01000093">
    <property type="protein sequence ID" value="EMD22591.1"/>
    <property type="molecule type" value="Genomic_DNA"/>
</dbReference>
<evidence type="ECO:0000256" key="11">
    <source>
        <dbReference type="RuleBase" id="RU004349"/>
    </source>
</evidence>
<comment type="subcellular location">
    <subcellularLocation>
        <location evidence="10">Cell membrane</location>
        <topology evidence="10">Multi-pass membrane protein</topology>
    </subcellularLocation>
    <subcellularLocation>
        <location evidence="1">Membrane</location>
        <topology evidence="1">Multi-pass membrane protein</topology>
    </subcellularLocation>
</comment>